<accession>A3D507</accession>
<name>A3D507_SHEB5</name>
<evidence type="ECO:0000256" key="2">
    <source>
        <dbReference type="ARBA" id="ARBA00022801"/>
    </source>
</evidence>
<dbReference type="PANTHER" id="PTHR43046:SF15">
    <property type="entry name" value="MUTT_NUDIX FAMILY PROTEIN"/>
    <property type="match status" value="1"/>
</dbReference>
<dbReference type="InterPro" id="IPR015797">
    <property type="entry name" value="NUDIX_hydrolase-like_dom_sf"/>
</dbReference>
<dbReference type="PANTHER" id="PTHR43046">
    <property type="entry name" value="GDP-MANNOSE MANNOSYL HYDROLASE"/>
    <property type="match status" value="1"/>
</dbReference>
<dbReference type="InterPro" id="IPR000086">
    <property type="entry name" value="NUDIX_hydrolase_dom"/>
</dbReference>
<dbReference type="EMBL" id="CP000563">
    <property type="protein sequence ID" value="ABN61820.1"/>
    <property type="molecule type" value="Genomic_DNA"/>
</dbReference>
<dbReference type="Pfam" id="PF00293">
    <property type="entry name" value="NUDIX"/>
    <property type="match status" value="1"/>
</dbReference>
<dbReference type="AlphaFoldDB" id="A3D507"/>
<evidence type="ECO:0000256" key="3">
    <source>
        <dbReference type="RuleBase" id="RU003476"/>
    </source>
</evidence>
<evidence type="ECO:0000256" key="1">
    <source>
        <dbReference type="ARBA" id="ARBA00001946"/>
    </source>
</evidence>
<dbReference type="GO" id="GO:0016787">
    <property type="term" value="F:hydrolase activity"/>
    <property type="evidence" value="ECO:0007669"/>
    <property type="project" value="UniProtKB-KW"/>
</dbReference>
<proteinExistence type="inferred from homology"/>
<keyword evidence="6" id="KW-1185">Reference proteome</keyword>
<dbReference type="PROSITE" id="PS51462">
    <property type="entry name" value="NUDIX"/>
    <property type="match status" value="1"/>
</dbReference>
<dbReference type="InterPro" id="IPR020476">
    <property type="entry name" value="Nudix_hydrolase"/>
</dbReference>
<dbReference type="CDD" id="cd02883">
    <property type="entry name" value="NUDIX_Hydrolase"/>
    <property type="match status" value="1"/>
</dbReference>
<dbReference type="Proteomes" id="UP000001557">
    <property type="component" value="Chromosome"/>
</dbReference>
<dbReference type="SUPFAM" id="SSF55811">
    <property type="entry name" value="Nudix"/>
    <property type="match status" value="1"/>
</dbReference>
<organism evidence="5 6">
    <name type="scientific">Shewanella baltica (strain OS155 / ATCC BAA-1091)</name>
    <dbReference type="NCBI Taxonomy" id="325240"/>
    <lineage>
        <taxon>Bacteria</taxon>
        <taxon>Pseudomonadati</taxon>
        <taxon>Pseudomonadota</taxon>
        <taxon>Gammaproteobacteria</taxon>
        <taxon>Alteromonadales</taxon>
        <taxon>Shewanellaceae</taxon>
        <taxon>Shewanella</taxon>
    </lineage>
</organism>
<keyword evidence="2 3" id="KW-0378">Hydrolase</keyword>
<gene>
    <name evidence="5" type="ordered locus">Sbal_2327</name>
</gene>
<feature type="domain" description="Nudix hydrolase" evidence="4">
    <location>
        <begin position="24"/>
        <end position="170"/>
    </location>
</feature>
<dbReference type="PROSITE" id="PS00893">
    <property type="entry name" value="NUDIX_BOX"/>
    <property type="match status" value="1"/>
</dbReference>
<dbReference type="PRINTS" id="PR00502">
    <property type="entry name" value="NUDIXFAMILY"/>
</dbReference>
<comment type="cofactor">
    <cofactor evidence="1">
        <name>Mg(2+)</name>
        <dbReference type="ChEBI" id="CHEBI:18420"/>
    </cofactor>
</comment>
<dbReference type="InterPro" id="IPR020084">
    <property type="entry name" value="NUDIX_hydrolase_CS"/>
</dbReference>
<reference evidence="5 6" key="1">
    <citation type="submission" date="2007-02" db="EMBL/GenBank/DDBJ databases">
        <title>Complete sequence of chromosome of Shewanella baltica OS155.</title>
        <authorList>
            <consortium name="US DOE Joint Genome Institute"/>
            <person name="Copeland A."/>
            <person name="Lucas S."/>
            <person name="Lapidus A."/>
            <person name="Barry K."/>
            <person name="Detter J.C."/>
            <person name="Glavina del Rio T."/>
            <person name="Hammon N."/>
            <person name="Israni S."/>
            <person name="Dalin E."/>
            <person name="Tice H."/>
            <person name="Pitluck S."/>
            <person name="Sims D.R."/>
            <person name="Brettin T."/>
            <person name="Bruce D."/>
            <person name="Han C."/>
            <person name="Tapia R."/>
            <person name="Brainard J."/>
            <person name="Schmutz J."/>
            <person name="Larimer F."/>
            <person name="Land M."/>
            <person name="Hauser L."/>
            <person name="Kyrpides N."/>
            <person name="Mikhailova N."/>
            <person name="Brettar I."/>
            <person name="Klappenbach J."/>
            <person name="Konstantinidis K."/>
            <person name="Rodrigues J."/>
            <person name="Tiedje J."/>
            <person name="Richardson P."/>
        </authorList>
    </citation>
    <scope>NUCLEOTIDE SEQUENCE [LARGE SCALE GENOMIC DNA]</scope>
    <source>
        <strain evidence="6">OS155 / ATCC BAA-1091</strain>
    </source>
</reference>
<protein>
    <submittedName>
        <fullName evidence="5">NUDIX hydrolase</fullName>
    </submittedName>
</protein>
<evidence type="ECO:0000259" key="4">
    <source>
        <dbReference type="PROSITE" id="PS51462"/>
    </source>
</evidence>
<dbReference type="Gene3D" id="3.90.79.10">
    <property type="entry name" value="Nucleoside Triphosphate Pyrophosphohydrolase"/>
    <property type="match status" value="1"/>
</dbReference>
<evidence type="ECO:0000313" key="5">
    <source>
        <dbReference type="EMBL" id="ABN61820.1"/>
    </source>
</evidence>
<comment type="similarity">
    <text evidence="3">Belongs to the Nudix hydrolase family.</text>
</comment>
<dbReference type="HOGENOM" id="CLU_106692_0_0_6"/>
<dbReference type="STRING" id="325240.Sbal_2327"/>
<dbReference type="KEGG" id="sbl:Sbal_2327"/>
<sequence>MATTMRLLRTTQDPAVNLQTARVFYRRAARAIVLSGEDILLLYTQKYRDYSLPGGGIDDGESLEDGLIRELQEETGALDIQVLAPFGRYEEFRPWYREGANVVHMDSFCYVCRIDTALGERGLGETRLEAHEIKNGMRPEWLNIHQAIAHNEDIQRNHPHKGQSIERETFLLKQIVLEFL</sequence>
<evidence type="ECO:0000313" key="6">
    <source>
        <dbReference type="Proteomes" id="UP000001557"/>
    </source>
</evidence>